<evidence type="ECO:0000256" key="1">
    <source>
        <dbReference type="SAM" id="MobiDB-lite"/>
    </source>
</evidence>
<feature type="transmembrane region" description="Helical" evidence="2">
    <location>
        <begin position="7"/>
        <end position="30"/>
    </location>
</feature>
<keyword evidence="2" id="KW-0812">Transmembrane</keyword>
<feature type="compositionally biased region" description="Pro residues" evidence="1">
    <location>
        <begin position="208"/>
        <end position="217"/>
    </location>
</feature>
<comment type="caution">
    <text evidence="3">The sequence shown here is derived from an EMBL/GenBank/DDBJ whole genome shotgun (WGS) entry which is preliminary data.</text>
</comment>
<keyword evidence="4" id="KW-1185">Reference proteome</keyword>
<dbReference type="AlphaFoldDB" id="A0A397TC68"/>
<feature type="compositionally biased region" description="Polar residues" evidence="1">
    <location>
        <begin position="223"/>
        <end position="261"/>
    </location>
</feature>
<keyword evidence="2" id="KW-1133">Transmembrane helix</keyword>
<proteinExistence type="predicted"/>
<reference evidence="3 4" key="1">
    <citation type="submission" date="2018-06" db="EMBL/GenBank/DDBJ databases">
        <title>Comparative genomics reveals the genomic features of Rhizophagus irregularis, R. cerebriforme, R. diaphanum and Gigaspora rosea, and their symbiotic lifestyle signature.</title>
        <authorList>
            <person name="Morin E."/>
            <person name="San Clemente H."/>
            <person name="Chen E.C.H."/>
            <person name="De La Providencia I."/>
            <person name="Hainaut M."/>
            <person name="Kuo A."/>
            <person name="Kohler A."/>
            <person name="Murat C."/>
            <person name="Tang N."/>
            <person name="Roy S."/>
            <person name="Loubradou J."/>
            <person name="Henrissat B."/>
            <person name="Grigoriev I.V."/>
            <person name="Corradi N."/>
            <person name="Roux C."/>
            <person name="Martin F.M."/>
        </authorList>
    </citation>
    <scope>NUCLEOTIDE SEQUENCE [LARGE SCALE GENOMIC DNA]</scope>
    <source>
        <strain evidence="3 4">DAOM 227022</strain>
    </source>
</reference>
<gene>
    <name evidence="3" type="ORF">C1645_866257</name>
</gene>
<sequence length="261" mass="29093">MKIPIYHFFIVIYIILSENGALALLNYGLYTCKNVTESCYRLNELLAPCFYKIDFNEVFILESAGLDTLPFPKCMCNQDSYISLVSCCISCDIPVDNSLKFESDCRIYNHPVNIDEGKVPDIPNPSNLPDSPTTSSNTSKNTKSNLNLGMIAGLIISVIIVIGAIIVIIKYKKDKRHPPPLTSQPSMVFNPNIQHYTPPSQPPIVFNTPPPPPPRTSQPPTTQNSNQGQEFIPDYNSQQSFENRSNVPNPGITSDELSTYF</sequence>
<feature type="compositionally biased region" description="Low complexity" evidence="1">
    <location>
        <begin position="124"/>
        <end position="143"/>
    </location>
</feature>
<organism evidence="3 4">
    <name type="scientific">Glomus cerebriforme</name>
    <dbReference type="NCBI Taxonomy" id="658196"/>
    <lineage>
        <taxon>Eukaryota</taxon>
        <taxon>Fungi</taxon>
        <taxon>Fungi incertae sedis</taxon>
        <taxon>Mucoromycota</taxon>
        <taxon>Glomeromycotina</taxon>
        <taxon>Glomeromycetes</taxon>
        <taxon>Glomerales</taxon>
        <taxon>Glomeraceae</taxon>
        <taxon>Glomus</taxon>
    </lineage>
</organism>
<feature type="transmembrane region" description="Helical" evidence="2">
    <location>
        <begin position="148"/>
        <end position="169"/>
    </location>
</feature>
<keyword evidence="2" id="KW-0472">Membrane</keyword>
<evidence type="ECO:0000313" key="4">
    <source>
        <dbReference type="Proteomes" id="UP000265703"/>
    </source>
</evidence>
<dbReference type="EMBL" id="QKYT01000091">
    <property type="protein sequence ID" value="RIA94035.1"/>
    <property type="molecule type" value="Genomic_DNA"/>
</dbReference>
<feature type="compositionally biased region" description="Polar residues" evidence="1">
    <location>
        <begin position="183"/>
        <end position="198"/>
    </location>
</feature>
<feature type="region of interest" description="Disordered" evidence="1">
    <location>
        <begin position="117"/>
        <end position="143"/>
    </location>
</feature>
<evidence type="ECO:0000256" key="2">
    <source>
        <dbReference type="SAM" id="Phobius"/>
    </source>
</evidence>
<protein>
    <submittedName>
        <fullName evidence="3">Uncharacterized protein</fullName>
    </submittedName>
</protein>
<accession>A0A397TC68</accession>
<feature type="region of interest" description="Disordered" evidence="1">
    <location>
        <begin position="176"/>
        <end position="261"/>
    </location>
</feature>
<dbReference type="OrthoDB" id="2319844at2759"/>
<dbReference type="Proteomes" id="UP000265703">
    <property type="component" value="Unassembled WGS sequence"/>
</dbReference>
<evidence type="ECO:0000313" key="3">
    <source>
        <dbReference type="EMBL" id="RIA94035.1"/>
    </source>
</evidence>
<name>A0A397TC68_9GLOM</name>